<organism evidence="7 8">
    <name type="scientific">Nocardia africana</name>
    <dbReference type="NCBI Taxonomy" id="134964"/>
    <lineage>
        <taxon>Bacteria</taxon>
        <taxon>Bacillati</taxon>
        <taxon>Actinomycetota</taxon>
        <taxon>Actinomycetes</taxon>
        <taxon>Mycobacteriales</taxon>
        <taxon>Nocardiaceae</taxon>
        <taxon>Nocardia</taxon>
    </lineage>
</organism>
<dbReference type="Gene3D" id="3.50.50.60">
    <property type="entry name" value="FAD/NAD(P)-binding domain"/>
    <property type="match status" value="1"/>
</dbReference>
<protein>
    <submittedName>
        <fullName evidence="7">FAD-dependent monooxygenase</fullName>
    </submittedName>
</protein>
<evidence type="ECO:0000256" key="4">
    <source>
        <dbReference type="ARBA" id="ARBA00023002"/>
    </source>
</evidence>
<comment type="caution">
    <text evidence="7">The sequence shown here is derived from an EMBL/GenBank/DDBJ whole genome shotgun (WGS) entry which is preliminary data.</text>
</comment>
<dbReference type="PANTHER" id="PTHR13789">
    <property type="entry name" value="MONOOXYGENASE"/>
    <property type="match status" value="1"/>
</dbReference>
<dbReference type="Pfam" id="PF01494">
    <property type="entry name" value="FAD_binding_3"/>
    <property type="match status" value="1"/>
</dbReference>
<dbReference type="PRINTS" id="PR00420">
    <property type="entry name" value="RNGMNOXGNASE"/>
</dbReference>
<keyword evidence="4" id="KW-0560">Oxidoreductase</keyword>
<keyword evidence="8" id="KW-1185">Reference proteome</keyword>
<comment type="cofactor">
    <cofactor evidence="1">
        <name>FAD</name>
        <dbReference type="ChEBI" id="CHEBI:57692"/>
    </cofactor>
</comment>
<dbReference type="Proteomes" id="UP001601521">
    <property type="component" value="Unassembled WGS sequence"/>
</dbReference>
<evidence type="ECO:0000256" key="3">
    <source>
        <dbReference type="ARBA" id="ARBA00022827"/>
    </source>
</evidence>
<dbReference type="InterPro" id="IPR050493">
    <property type="entry name" value="FAD-dep_Monooxygenase_BioMet"/>
</dbReference>
<dbReference type="GO" id="GO:0004497">
    <property type="term" value="F:monooxygenase activity"/>
    <property type="evidence" value="ECO:0007669"/>
    <property type="project" value="UniProtKB-KW"/>
</dbReference>
<evidence type="ECO:0000256" key="5">
    <source>
        <dbReference type="ARBA" id="ARBA00023033"/>
    </source>
</evidence>
<gene>
    <name evidence="7" type="ORF">ACFYTH_13425</name>
</gene>
<evidence type="ECO:0000256" key="1">
    <source>
        <dbReference type="ARBA" id="ARBA00001974"/>
    </source>
</evidence>
<evidence type="ECO:0000259" key="6">
    <source>
        <dbReference type="Pfam" id="PF01494"/>
    </source>
</evidence>
<dbReference type="RefSeq" id="WP_387251237.1">
    <property type="nucleotide sequence ID" value="NZ_JBIALX010000005.1"/>
</dbReference>
<evidence type="ECO:0000256" key="2">
    <source>
        <dbReference type="ARBA" id="ARBA00022630"/>
    </source>
</evidence>
<dbReference type="PROSITE" id="PS51257">
    <property type="entry name" value="PROKAR_LIPOPROTEIN"/>
    <property type="match status" value="1"/>
</dbReference>
<reference evidence="7 8" key="1">
    <citation type="submission" date="2024-10" db="EMBL/GenBank/DDBJ databases">
        <title>The Natural Products Discovery Center: Release of the First 8490 Sequenced Strains for Exploring Actinobacteria Biosynthetic Diversity.</title>
        <authorList>
            <person name="Kalkreuter E."/>
            <person name="Kautsar S.A."/>
            <person name="Yang D."/>
            <person name="Bader C.D."/>
            <person name="Teijaro C.N."/>
            <person name="Fluegel L."/>
            <person name="Davis C.M."/>
            <person name="Simpson J.R."/>
            <person name="Lauterbach L."/>
            <person name="Steele A.D."/>
            <person name="Gui C."/>
            <person name="Meng S."/>
            <person name="Li G."/>
            <person name="Viehrig K."/>
            <person name="Ye F."/>
            <person name="Su P."/>
            <person name="Kiefer A.F."/>
            <person name="Nichols A."/>
            <person name="Cepeda A.J."/>
            <person name="Yan W."/>
            <person name="Fan B."/>
            <person name="Jiang Y."/>
            <person name="Adhikari A."/>
            <person name="Zheng C.-J."/>
            <person name="Schuster L."/>
            <person name="Cowan T.M."/>
            <person name="Smanski M.J."/>
            <person name="Chevrette M.G."/>
            <person name="De Carvalho L.P.S."/>
            <person name="Shen B."/>
        </authorList>
    </citation>
    <scope>NUCLEOTIDE SEQUENCE [LARGE SCALE GENOMIC DNA]</scope>
    <source>
        <strain evidence="7 8">NPDC004550</strain>
    </source>
</reference>
<dbReference type="EMBL" id="JBIALX010000005">
    <property type="protein sequence ID" value="MFF0454362.1"/>
    <property type="molecule type" value="Genomic_DNA"/>
</dbReference>
<dbReference type="SUPFAM" id="SSF51905">
    <property type="entry name" value="FAD/NAD(P)-binding domain"/>
    <property type="match status" value="1"/>
</dbReference>
<keyword evidence="3" id="KW-0274">FAD</keyword>
<keyword evidence="2" id="KW-0285">Flavoprotein</keyword>
<evidence type="ECO:0000313" key="8">
    <source>
        <dbReference type="Proteomes" id="UP001601521"/>
    </source>
</evidence>
<name>A0ABW6NGT1_9NOCA</name>
<feature type="domain" description="FAD-binding" evidence="6">
    <location>
        <begin position="153"/>
        <end position="353"/>
    </location>
</feature>
<dbReference type="InterPro" id="IPR036188">
    <property type="entry name" value="FAD/NAD-bd_sf"/>
</dbReference>
<proteinExistence type="predicted"/>
<dbReference type="SUPFAM" id="SSF54373">
    <property type="entry name" value="FAD-linked reductases, C-terminal domain"/>
    <property type="match status" value="1"/>
</dbReference>
<evidence type="ECO:0000313" key="7">
    <source>
        <dbReference type="EMBL" id="MFF0454362.1"/>
    </source>
</evidence>
<sequence length="403" mass="43255">MTKIDGQGAGRAAVVGGSIAGCAAATALLQAGWQVTVFERSAAALGERGFGIGVPWSFYTHLVDGGFVFPDTPALHTRFRAWIRATDAAPAGWEEFWRQEADIATCSWAQLWTGLRRNVPDAVYRPASAVDAVRADSSGVRLFGSDGEFGPFDFVIGADGTRSLVRPHVAARPPDYAGYVVVRGLLETAAVAEFAEVETVLAEGIATVVSAGGEVTFFRIPHGDGFRVYWAHFTRAPEHLDPRTELRNGSSGAAAWGRAATAAALPAQWSELVRRTGDVAVWPILESVADRYVADRLVLLGDAATLARGSGGRKAIEDALCLRDCLSAGGDLDSALADYDRQRRPAGNGLVRFGAWVGEHQLQRMPDWGAMTGADMSNWLSALYSDYQQYLRFHPDLAADVAR</sequence>
<dbReference type="InterPro" id="IPR002938">
    <property type="entry name" value="FAD-bd"/>
</dbReference>
<keyword evidence="5 7" id="KW-0503">Monooxygenase</keyword>
<accession>A0ABW6NGT1</accession>
<dbReference type="PANTHER" id="PTHR13789:SF318">
    <property type="entry name" value="GERANYLGERANYL DIPHOSPHATE REDUCTASE"/>
    <property type="match status" value="1"/>
</dbReference>